<dbReference type="SUPFAM" id="SSF47757">
    <property type="entry name" value="Chemotaxis receptor methyltransferase CheR, N-terminal domain"/>
    <property type="match status" value="1"/>
</dbReference>
<dbReference type="PANTHER" id="PTHR24422">
    <property type="entry name" value="CHEMOTAXIS PROTEIN METHYLTRANSFERASE"/>
    <property type="match status" value="1"/>
</dbReference>
<evidence type="ECO:0000256" key="2">
    <source>
        <dbReference type="ARBA" id="ARBA00012534"/>
    </source>
</evidence>
<dbReference type="GO" id="GO:0032259">
    <property type="term" value="P:methylation"/>
    <property type="evidence" value="ECO:0007669"/>
    <property type="project" value="UniProtKB-KW"/>
</dbReference>
<comment type="caution">
    <text evidence="7">The sequence shown here is derived from an EMBL/GenBank/DDBJ whole genome shotgun (WGS) entry which is preliminary data.</text>
</comment>
<dbReference type="SUPFAM" id="SSF53335">
    <property type="entry name" value="S-adenosyl-L-methionine-dependent methyltransferases"/>
    <property type="match status" value="1"/>
</dbReference>
<comment type="catalytic activity">
    <reaction evidence="1">
        <text>L-glutamyl-[protein] + S-adenosyl-L-methionine = [protein]-L-glutamate 5-O-methyl ester + S-adenosyl-L-homocysteine</text>
        <dbReference type="Rhea" id="RHEA:24452"/>
        <dbReference type="Rhea" id="RHEA-COMP:10208"/>
        <dbReference type="Rhea" id="RHEA-COMP:10311"/>
        <dbReference type="ChEBI" id="CHEBI:29973"/>
        <dbReference type="ChEBI" id="CHEBI:57856"/>
        <dbReference type="ChEBI" id="CHEBI:59789"/>
        <dbReference type="ChEBI" id="CHEBI:82795"/>
        <dbReference type="EC" id="2.1.1.80"/>
    </reaction>
</comment>
<reference evidence="7 8" key="1">
    <citation type="submission" date="2020-10" db="EMBL/GenBank/DDBJ databases">
        <title>Connecting structure to function with the recovery of over 1000 high-quality activated sludge metagenome-assembled genomes encoding full-length rRNA genes using long-read sequencing.</title>
        <authorList>
            <person name="Singleton C.M."/>
            <person name="Petriglieri F."/>
            <person name="Kristensen J.M."/>
            <person name="Kirkegaard R.H."/>
            <person name="Michaelsen T.Y."/>
            <person name="Andersen M.H."/>
            <person name="Karst S.M."/>
            <person name="Dueholm M.S."/>
            <person name="Nielsen P.H."/>
            <person name="Albertsen M."/>
        </authorList>
    </citation>
    <scope>NUCLEOTIDE SEQUENCE [LARGE SCALE GENOMIC DNA]</scope>
    <source>
        <strain evidence="7">OdNE_18-Q3-R46-58_MAXAC.008</strain>
    </source>
</reference>
<gene>
    <name evidence="7" type="ORF">IPN91_06105</name>
</gene>
<keyword evidence="5" id="KW-0949">S-adenosyl-L-methionine</keyword>
<dbReference type="Proteomes" id="UP000709959">
    <property type="component" value="Unassembled WGS sequence"/>
</dbReference>
<dbReference type="Pfam" id="PF01739">
    <property type="entry name" value="CheR"/>
    <property type="match status" value="1"/>
</dbReference>
<evidence type="ECO:0000256" key="3">
    <source>
        <dbReference type="ARBA" id="ARBA00022603"/>
    </source>
</evidence>
<dbReference type="Gene3D" id="1.10.155.10">
    <property type="entry name" value="Chemotaxis receptor methyltransferase CheR, N-terminal domain"/>
    <property type="match status" value="1"/>
</dbReference>
<evidence type="ECO:0000259" key="6">
    <source>
        <dbReference type="PROSITE" id="PS50123"/>
    </source>
</evidence>
<dbReference type="EMBL" id="JADKCH010000004">
    <property type="protein sequence ID" value="MBK8572214.1"/>
    <property type="molecule type" value="Genomic_DNA"/>
</dbReference>
<keyword evidence="3" id="KW-0489">Methyltransferase</keyword>
<dbReference type="InterPro" id="IPR050903">
    <property type="entry name" value="Bact_Chemotaxis_MeTrfase"/>
</dbReference>
<dbReference type="InterPro" id="IPR000780">
    <property type="entry name" value="CheR_MeTrfase"/>
</dbReference>
<name>A0A936F136_9BACT</name>
<dbReference type="InterPro" id="IPR036804">
    <property type="entry name" value="CheR_N_sf"/>
</dbReference>
<dbReference type="InterPro" id="IPR029063">
    <property type="entry name" value="SAM-dependent_MTases_sf"/>
</dbReference>
<dbReference type="InterPro" id="IPR022642">
    <property type="entry name" value="CheR_C"/>
</dbReference>
<dbReference type="PIRSF" id="PIRSF000410">
    <property type="entry name" value="CheR"/>
    <property type="match status" value="1"/>
</dbReference>
<sequence>MDPLQAKQQMTLAEFRSLRDFIYAKSGIFFSESKQYFLENRLSKRIGELKLRTYGDYLSLLQGSQGAAELKRLFVEITTNETSFWRNPPQIEAFQNIVLPDAAKQARERGQSRLRIWSAACSSGEEPYTLAMICQDLKDTVLRGFTVEILGTDISEKVLAQAQDGVYNSYTLRNLTPDQLQRHFIPLGKDLFQVKPELQRLTSLRNFNLVDYPAYRQLGAFDIIFCRNVLIYFDESVKSQVLKGFHGQLHPKAYLLVGHSESIHAFNTGFELLHFSKAMGYRKRT</sequence>
<dbReference type="AlphaFoldDB" id="A0A936F136"/>
<dbReference type="Gene3D" id="3.40.50.150">
    <property type="entry name" value="Vaccinia Virus protein VP39"/>
    <property type="match status" value="1"/>
</dbReference>
<keyword evidence="4" id="KW-0808">Transferase</keyword>
<dbReference type="PROSITE" id="PS50123">
    <property type="entry name" value="CHER"/>
    <property type="match status" value="1"/>
</dbReference>
<dbReference type="EC" id="2.1.1.80" evidence="2"/>
<dbReference type="GO" id="GO:0008983">
    <property type="term" value="F:protein-glutamate O-methyltransferase activity"/>
    <property type="evidence" value="ECO:0007669"/>
    <property type="project" value="UniProtKB-EC"/>
</dbReference>
<dbReference type="Pfam" id="PF03705">
    <property type="entry name" value="CheR_N"/>
    <property type="match status" value="1"/>
</dbReference>
<protein>
    <recommendedName>
        <fullName evidence="2">protein-glutamate O-methyltransferase</fullName>
        <ecNumber evidence="2">2.1.1.80</ecNumber>
    </recommendedName>
</protein>
<accession>A0A936F136</accession>
<dbReference type="InterPro" id="IPR022641">
    <property type="entry name" value="CheR_N"/>
</dbReference>
<evidence type="ECO:0000256" key="1">
    <source>
        <dbReference type="ARBA" id="ARBA00001541"/>
    </source>
</evidence>
<dbReference type="PRINTS" id="PR00996">
    <property type="entry name" value="CHERMTFRASE"/>
</dbReference>
<evidence type="ECO:0000313" key="7">
    <source>
        <dbReference type="EMBL" id="MBK8572214.1"/>
    </source>
</evidence>
<dbReference type="SMART" id="SM00138">
    <property type="entry name" value="MeTrc"/>
    <property type="match status" value="1"/>
</dbReference>
<evidence type="ECO:0000256" key="5">
    <source>
        <dbReference type="ARBA" id="ARBA00022691"/>
    </source>
</evidence>
<organism evidence="7 8">
    <name type="scientific">Candidatus Geothrix odensensis</name>
    <dbReference type="NCBI Taxonomy" id="2954440"/>
    <lineage>
        <taxon>Bacteria</taxon>
        <taxon>Pseudomonadati</taxon>
        <taxon>Acidobacteriota</taxon>
        <taxon>Holophagae</taxon>
        <taxon>Holophagales</taxon>
        <taxon>Holophagaceae</taxon>
        <taxon>Geothrix</taxon>
    </lineage>
</organism>
<proteinExistence type="predicted"/>
<evidence type="ECO:0000256" key="4">
    <source>
        <dbReference type="ARBA" id="ARBA00022679"/>
    </source>
</evidence>
<feature type="domain" description="CheR-type methyltransferase" evidence="6">
    <location>
        <begin position="3"/>
        <end position="285"/>
    </location>
</feature>
<dbReference type="InterPro" id="IPR026024">
    <property type="entry name" value="Chemotaxis_MeTrfase_CheR"/>
</dbReference>
<evidence type="ECO:0000313" key="8">
    <source>
        <dbReference type="Proteomes" id="UP000709959"/>
    </source>
</evidence>
<dbReference type="PANTHER" id="PTHR24422:SF10">
    <property type="entry name" value="CHEMOTAXIS PROTEIN METHYLTRANSFERASE 2"/>
    <property type="match status" value="1"/>
</dbReference>